<dbReference type="InterPro" id="IPR008988">
    <property type="entry name" value="Transcriptional_repressor_C"/>
</dbReference>
<dbReference type="GO" id="GO:0005524">
    <property type="term" value="F:ATP binding"/>
    <property type="evidence" value="ECO:0007669"/>
    <property type="project" value="UniProtKB-KW"/>
</dbReference>
<dbReference type="OrthoDB" id="9807064at2"/>
<dbReference type="Proteomes" id="UP000245168">
    <property type="component" value="Unassembled WGS sequence"/>
</dbReference>
<dbReference type="GO" id="GO:0004077">
    <property type="term" value="F:biotin--[biotin carboxyl-carrier protein] ligase activity"/>
    <property type="evidence" value="ECO:0007669"/>
    <property type="project" value="UniProtKB-EC"/>
</dbReference>
<dbReference type="AlphaFoldDB" id="A0A2U2BTC2"/>
<dbReference type="Pfam" id="PF03099">
    <property type="entry name" value="BPL_LplA_LipB"/>
    <property type="match status" value="1"/>
</dbReference>
<feature type="domain" description="BPL/LPL catalytic" evidence="8">
    <location>
        <begin position="1"/>
        <end position="175"/>
    </location>
</feature>
<evidence type="ECO:0000313" key="10">
    <source>
        <dbReference type="Proteomes" id="UP000245168"/>
    </source>
</evidence>
<keyword evidence="4" id="KW-0092">Biotin</keyword>
<evidence type="ECO:0000256" key="7">
    <source>
        <dbReference type="SAM" id="MobiDB-lite"/>
    </source>
</evidence>
<protein>
    <recommendedName>
        <fullName evidence="5">biotin--[biotin carboxyl-carrier protein] ligase</fullName>
        <ecNumber evidence="5">6.3.4.15</ecNumber>
    </recommendedName>
</protein>
<dbReference type="RefSeq" id="WP_109252483.1">
    <property type="nucleotide sequence ID" value="NZ_QEXV01000003.1"/>
</dbReference>
<dbReference type="Gene3D" id="3.30.930.10">
    <property type="entry name" value="Bira Bifunctional Protein, Domain 2"/>
    <property type="match status" value="1"/>
</dbReference>
<dbReference type="InterPro" id="IPR045864">
    <property type="entry name" value="aa-tRNA-synth_II/BPL/LPL"/>
</dbReference>
<organism evidence="9 10">
    <name type="scientific">Marinicauda salina</name>
    <dbReference type="NCBI Taxonomy" id="2135793"/>
    <lineage>
        <taxon>Bacteria</taxon>
        <taxon>Pseudomonadati</taxon>
        <taxon>Pseudomonadota</taxon>
        <taxon>Alphaproteobacteria</taxon>
        <taxon>Maricaulales</taxon>
        <taxon>Maricaulaceae</taxon>
        <taxon>Marinicauda</taxon>
    </lineage>
</organism>
<evidence type="ECO:0000256" key="4">
    <source>
        <dbReference type="ARBA" id="ARBA00023267"/>
    </source>
</evidence>
<dbReference type="SUPFAM" id="SSF50037">
    <property type="entry name" value="C-terminal domain of transcriptional repressors"/>
    <property type="match status" value="1"/>
</dbReference>
<dbReference type="NCBIfam" id="TIGR00121">
    <property type="entry name" value="birA_ligase"/>
    <property type="match status" value="1"/>
</dbReference>
<keyword evidence="2" id="KW-0547">Nucleotide-binding</keyword>
<dbReference type="InterPro" id="IPR003142">
    <property type="entry name" value="BPL_C"/>
</dbReference>
<comment type="catalytic activity">
    <reaction evidence="6">
        <text>biotin + L-lysyl-[protein] + ATP = N(6)-biotinyl-L-lysyl-[protein] + AMP + diphosphate + H(+)</text>
        <dbReference type="Rhea" id="RHEA:11756"/>
        <dbReference type="Rhea" id="RHEA-COMP:9752"/>
        <dbReference type="Rhea" id="RHEA-COMP:10505"/>
        <dbReference type="ChEBI" id="CHEBI:15378"/>
        <dbReference type="ChEBI" id="CHEBI:29969"/>
        <dbReference type="ChEBI" id="CHEBI:30616"/>
        <dbReference type="ChEBI" id="CHEBI:33019"/>
        <dbReference type="ChEBI" id="CHEBI:57586"/>
        <dbReference type="ChEBI" id="CHEBI:83144"/>
        <dbReference type="ChEBI" id="CHEBI:456215"/>
        <dbReference type="EC" id="6.3.4.15"/>
    </reaction>
</comment>
<feature type="compositionally biased region" description="Basic and acidic residues" evidence="7">
    <location>
        <begin position="1"/>
        <end position="18"/>
    </location>
</feature>
<evidence type="ECO:0000256" key="2">
    <source>
        <dbReference type="ARBA" id="ARBA00022741"/>
    </source>
</evidence>
<sequence length="242" mass="25970">MRFEHLAETDSTNEEAKRRALAGETGPVWIRADRQTAGRGRRGRRWSGGAGNLYATGLYRLETQPAKAAQLSFAAALAVADVAAAAGVDPERITLKWPNDVLVDGRKTAGVLLESGNAPGGGLWLGVGVGINLVDHPEDAERPATDLAAHGRALEPDAALRVLADSFDAWRRRWAEHGFAPVRDAWLARAHGLGGTCVARLEDETVEGVFADLTSEGALRLDLKDGRRRFISAGDIFFPSAR</sequence>
<keyword evidence="1 9" id="KW-0436">Ligase</keyword>
<dbReference type="PANTHER" id="PTHR12835">
    <property type="entry name" value="BIOTIN PROTEIN LIGASE"/>
    <property type="match status" value="1"/>
</dbReference>
<proteinExistence type="predicted"/>
<evidence type="ECO:0000259" key="8">
    <source>
        <dbReference type="PROSITE" id="PS51733"/>
    </source>
</evidence>
<dbReference type="InterPro" id="IPR004143">
    <property type="entry name" value="BPL_LPL_catalytic"/>
</dbReference>
<evidence type="ECO:0000256" key="6">
    <source>
        <dbReference type="ARBA" id="ARBA00047846"/>
    </source>
</evidence>
<dbReference type="GO" id="GO:0005737">
    <property type="term" value="C:cytoplasm"/>
    <property type="evidence" value="ECO:0007669"/>
    <property type="project" value="TreeGrafter"/>
</dbReference>
<dbReference type="EMBL" id="QEXV01000003">
    <property type="protein sequence ID" value="PWE17252.1"/>
    <property type="molecule type" value="Genomic_DNA"/>
</dbReference>
<keyword evidence="3" id="KW-0067">ATP-binding</keyword>
<evidence type="ECO:0000313" key="9">
    <source>
        <dbReference type="EMBL" id="PWE17252.1"/>
    </source>
</evidence>
<keyword evidence="10" id="KW-1185">Reference proteome</keyword>
<feature type="region of interest" description="Disordered" evidence="7">
    <location>
        <begin position="1"/>
        <end position="22"/>
    </location>
</feature>
<dbReference type="Gene3D" id="2.30.30.100">
    <property type="match status" value="1"/>
</dbReference>
<comment type="caution">
    <text evidence="9">The sequence shown here is derived from an EMBL/GenBank/DDBJ whole genome shotgun (WGS) entry which is preliminary data.</text>
</comment>
<evidence type="ECO:0000256" key="3">
    <source>
        <dbReference type="ARBA" id="ARBA00022840"/>
    </source>
</evidence>
<dbReference type="EC" id="6.3.4.15" evidence="5"/>
<dbReference type="Pfam" id="PF02237">
    <property type="entry name" value="BPL_C"/>
    <property type="match status" value="1"/>
</dbReference>
<evidence type="ECO:0000256" key="5">
    <source>
        <dbReference type="ARBA" id="ARBA00024227"/>
    </source>
</evidence>
<dbReference type="SUPFAM" id="SSF55681">
    <property type="entry name" value="Class II aaRS and biotin synthetases"/>
    <property type="match status" value="1"/>
</dbReference>
<name>A0A2U2BTC2_9PROT</name>
<dbReference type="InterPro" id="IPR004408">
    <property type="entry name" value="Biotin_CoA_COase_ligase"/>
</dbReference>
<accession>A0A2U2BTC2</accession>
<dbReference type="PANTHER" id="PTHR12835:SF5">
    <property type="entry name" value="BIOTIN--PROTEIN LIGASE"/>
    <property type="match status" value="1"/>
</dbReference>
<reference evidence="10" key="1">
    <citation type="submission" date="2018-05" db="EMBL/GenBank/DDBJ databases">
        <authorList>
            <person name="Liu B.-T."/>
        </authorList>
    </citation>
    <scope>NUCLEOTIDE SEQUENCE [LARGE SCALE GENOMIC DNA]</scope>
    <source>
        <strain evidence="10">WD6-1</strain>
    </source>
</reference>
<gene>
    <name evidence="9" type="ORF">DDZ18_06060</name>
</gene>
<dbReference type="PROSITE" id="PS51733">
    <property type="entry name" value="BPL_LPL_CATALYTIC"/>
    <property type="match status" value="1"/>
</dbReference>
<evidence type="ECO:0000256" key="1">
    <source>
        <dbReference type="ARBA" id="ARBA00022598"/>
    </source>
</evidence>